<reference evidence="4 5" key="1">
    <citation type="journal article" date="2023" name="Sci. Data">
        <title>Genome assembly of the Korean intertidal mud-creeper Batillaria attramentaria.</title>
        <authorList>
            <person name="Patra A.K."/>
            <person name="Ho P.T."/>
            <person name="Jun S."/>
            <person name="Lee S.J."/>
            <person name="Kim Y."/>
            <person name="Won Y.J."/>
        </authorList>
    </citation>
    <scope>NUCLEOTIDE SEQUENCE [LARGE SCALE GENOMIC DNA]</scope>
    <source>
        <strain evidence="4">Wonlab-2016</strain>
    </source>
</reference>
<dbReference type="GO" id="GO:0016787">
    <property type="term" value="F:hydrolase activity"/>
    <property type="evidence" value="ECO:0007669"/>
    <property type="project" value="UniProtKB-KW"/>
</dbReference>
<organism evidence="4 5">
    <name type="scientific">Batillaria attramentaria</name>
    <dbReference type="NCBI Taxonomy" id="370345"/>
    <lineage>
        <taxon>Eukaryota</taxon>
        <taxon>Metazoa</taxon>
        <taxon>Spiralia</taxon>
        <taxon>Lophotrochozoa</taxon>
        <taxon>Mollusca</taxon>
        <taxon>Gastropoda</taxon>
        <taxon>Caenogastropoda</taxon>
        <taxon>Sorbeoconcha</taxon>
        <taxon>Cerithioidea</taxon>
        <taxon>Batillariidae</taxon>
        <taxon>Batillaria</taxon>
    </lineage>
</organism>
<dbReference type="PANTHER" id="PTHR22901:SF0">
    <property type="entry name" value="SIALATE O-ACETYLESTERASE"/>
    <property type="match status" value="1"/>
</dbReference>
<gene>
    <name evidence="4" type="ORF">BaRGS_00028086</name>
</gene>
<dbReference type="Pfam" id="PF03629">
    <property type="entry name" value="SASA"/>
    <property type="match status" value="1"/>
</dbReference>
<feature type="domain" description="Sialate O-acetylesterase" evidence="3">
    <location>
        <begin position="116"/>
        <end position="220"/>
    </location>
</feature>
<protein>
    <recommendedName>
        <fullName evidence="3">Sialate O-acetylesterase domain-containing protein</fullName>
    </recommendedName>
</protein>
<evidence type="ECO:0000313" key="5">
    <source>
        <dbReference type="Proteomes" id="UP001519460"/>
    </source>
</evidence>
<accession>A0ABD0K1I9</accession>
<evidence type="ECO:0000259" key="3">
    <source>
        <dbReference type="Pfam" id="PF03629"/>
    </source>
</evidence>
<name>A0ABD0K1I9_9CAEN</name>
<keyword evidence="2" id="KW-0472">Membrane</keyword>
<feature type="non-terminal residue" evidence="4">
    <location>
        <position position="620"/>
    </location>
</feature>
<keyword evidence="2" id="KW-0812">Transmembrane</keyword>
<evidence type="ECO:0000256" key="1">
    <source>
        <dbReference type="ARBA" id="ARBA00022801"/>
    </source>
</evidence>
<keyword evidence="1" id="KW-0378">Hydrolase</keyword>
<dbReference type="EMBL" id="JACVVK020000276">
    <property type="protein sequence ID" value="KAK7480718.1"/>
    <property type="molecule type" value="Genomic_DNA"/>
</dbReference>
<dbReference type="InterPro" id="IPR036514">
    <property type="entry name" value="SGNH_hydro_sf"/>
</dbReference>
<keyword evidence="2" id="KW-1133">Transmembrane helix</keyword>
<dbReference type="AlphaFoldDB" id="A0ABD0K1I9"/>
<sequence length="620" mass="65426">VKERGRIYSAIVDAAGTWKVLLDAEASAGPFTISAYTETATITLHDVLFGDIFNGTEEMKKASQYHQIRVFTADRQFSKQPLTDLKAVAEMWSLPSNDSLGHTWQYFSAVCWLYGKYLYEHFGVPVGLIDTVWGGTPVEAWMSKDALAKCGLTPQGFDAAVGGAGDNGELWNAMVHPFLPMTIYGVIWDQGESDAGPVSKRNNYNCTFPAMIDDWRGKFSNTSGGQTNATFPFGFVQIGAKFKDATVSSGFPDIRWQQTADYGYVPNPRMKNVFMAVSVDLPDFTSPYAPVHTRDKQDVAYRLFLGGLSVAYGVPTLFQGPLPIKMTQLADSLVLDYGTTWTLQVLQREGFEFELIPNMPESDSFWTVEGVRVCGGDWGLVAGVGGLWRESGACGGSQGFAEGDRGLWRGSGACGGSRGFVAGLGGLWRDSGACGRTLGASGRSWGLVEGVRGLWRDSGTCGGTRGGACGGSRGLVEGVGGFRRDSGGLWRDMGGLVAGVGGLWRESGGLVAGVGACGWESGVCGGTRGGLWRDSGGLWRGRRLVVGLVGLWRDSGGLVAGLGGLVAGLGGLVAGLGGLLVGVRGLWRESGACGGGRGLVAGVGGLWRDSGGLWRDSGGL</sequence>
<keyword evidence="5" id="KW-1185">Reference proteome</keyword>
<dbReference type="Gene3D" id="3.40.50.1110">
    <property type="entry name" value="SGNH hydrolase"/>
    <property type="match status" value="1"/>
</dbReference>
<comment type="caution">
    <text evidence="4">The sequence shown here is derived from an EMBL/GenBank/DDBJ whole genome shotgun (WGS) entry which is preliminary data.</text>
</comment>
<dbReference type="SUPFAM" id="SSF52266">
    <property type="entry name" value="SGNH hydrolase"/>
    <property type="match status" value="1"/>
</dbReference>
<dbReference type="InterPro" id="IPR039329">
    <property type="entry name" value="SIAE"/>
</dbReference>
<dbReference type="PANTHER" id="PTHR22901">
    <property type="entry name" value="SIALATE O-ACETYLESTERASE"/>
    <property type="match status" value="1"/>
</dbReference>
<dbReference type="InterPro" id="IPR005181">
    <property type="entry name" value="SASA"/>
</dbReference>
<evidence type="ECO:0000313" key="4">
    <source>
        <dbReference type="EMBL" id="KAK7480718.1"/>
    </source>
</evidence>
<feature type="non-terminal residue" evidence="4">
    <location>
        <position position="1"/>
    </location>
</feature>
<evidence type="ECO:0000256" key="2">
    <source>
        <dbReference type="SAM" id="Phobius"/>
    </source>
</evidence>
<proteinExistence type="predicted"/>
<dbReference type="Proteomes" id="UP001519460">
    <property type="component" value="Unassembled WGS sequence"/>
</dbReference>
<feature type="transmembrane region" description="Helical" evidence="2">
    <location>
        <begin position="558"/>
        <end position="581"/>
    </location>
</feature>